<dbReference type="Gene3D" id="1.10.287.130">
    <property type="match status" value="1"/>
</dbReference>
<evidence type="ECO:0000256" key="12">
    <source>
        <dbReference type="ARBA" id="ARBA00074306"/>
    </source>
</evidence>
<evidence type="ECO:0000259" key="15">
    <source>
        <dbReference type="PROSITE" id="PS50110"/>
    </source>
</evidence>
<evidence type="ECO:0000313" key="17">
    <source>
        <dbReference type="EMBL" id="EXX86157.1"/>
    </source>
</evidence>
<dbReference type="CDD" id="cd00130">
    <property type="entry name" value="PAS"/>
    <property type="match status" value="1"/>
</dbReference>
<keyword evidence="18" id="KW-1185">Reference proteome</keyword>
<comment type="caution">
    <text evidence="17">The sequence shown here is derived from an EMBL/GenBank/DDBJ whole genome shotgun (WGS) entry which is preliminary data.</text>
</comment>
<dbReference type="PANTHER" id="PTHR45339:SF1">
    <property type="entry name" value="HYBRID SIGNAL TRANSDUCTION HISTIDINE KINASE J"/>
    <property type="match status" value="1"/>
</dbReference>
<dbReference type="InterPro" id="IPR005467">
    <property type="entry name" value="His_kinase_dom"/>
</dbReference>
<evidence type="ECO:0000259" key="16">
    <source>
        <dbReference type="PROSITE" id="PS50112"/>
    </source>
</evidence>
<dbReference type="SMART" id="SM00388">
    <property type="entry name" value="HisKA"/>
    <property type="match status" value="1"/>
</dbReference>
<evidence type="ECO:0000256" key="6">
    <source>
        <dbReference type="ARBA" id="ARBA00022741"/>
    </source>
</evidence>
<dbReference type="CDD" id="cd17546">
    <property type="entry name" value="REC_hyHK_CKI1_RcsC-like"/>
    <property type="match status" value="1"/>
</dbReference>
<dbReference type="InterPro" id="IPR036890">
    <property type="entry name" value="HATPase_C_sf"/>
</dbReference>
<dbReference type="PRINTS" id="PR00344">
    <property type="entry name" value="BCTRLSENSOR"/>
</dbReference>
<dbReference type="SMART" id="SM00387">
    <property type="entry name" value="HATPase_c"/>
    <property type="match status" value="1"/>
</dbReference>
<sequence length="715" mass="79095">MITFEGPINILLVDDHPDNLLALEAVLGDLNYNLVKCMSGEEALRHLLKDDFAVIVLDVQMPGMDGFETAKLIKARERTKEIPIIFITATSKETEHFHTGYAVGAIDYMTKPFVPQILRTKIEGFVNMYISNKKLQLQTDLLHQKTKELEKMNKELLRTAYQLTKTEAQARVIRETSIDTMITFDEEGRMMTVNPALERMFGYTEADVLDKPITLLVPGLSGIDILANANGSESNREGGRLMEVMPVRSDGTTFFAELQIGVAVVDSERIFACTISDVTEQKLFERKLMEAKEAAEIAARAKTDFLAMVSHEIRTPMNGVIGMSALLLETDMNEEQKEYVEIIGKSGEALLLVINDILDYSKIESGKMEIEEVPFELSDCIGETFDLFTVKTKKQDLEMGYTIDPLLDMPIVSDVTKLRQVLINLVGNAVKFTSEGSIRVNAKLLNDYGSHLDIQLRVEDTGVGIPEDKLPLLFQPFSQLDSSMSRKYGGTGLGLAICKNLIELMGGTISVETERKQGAAFVFTIRAKRLLSSEPIVDTARFGPSPDQPVSFSDFLSSMEEAAACDDDLSGGSSALSRIPPEGRGRILVAEDNEVNQKLALLMLEKLGLDADIAENGRQALALLAVNRYDLVLMDMQMPVLDGIEATRLLFETFPNENCPPIVAMTANVLPEDKEKCLAAGMSDFLSKPIRLDGLRSLINRFIALQGSNNKQPAP</sequence>
<dbReference type="EC" id="2.7.13.3" evidence="3"/>
<dbReference type="FunFam" id="3.30.565.10:FF:000010">
    <property type="entry name" value="Sensor histidine kinase RcsC"/>
    <property type="match status" value="1"/>
</dbReference>
<comment type="catalytic activity">
    <reaction evidence="1">
        <text>ATP + protein L-histidine = ADP + protein N-phospho-L-histidine.</text>
        <dbReference type="EC" id="2.7.13.3"/>
    </reaction>
</comment>
<dbReference type="OrthoDB" id="9790669at2"/>
<dbReference type="Pfam" id="PF02518">
    <property type="entry name" value="HATPase_c"/>
    <property type="match status" value="1"/>
</dbReference>
<evidence type="ECO:0000259" key="14">
    <source>
        <dbReference type="PROSITE" id="PS50109"/>
    </source>
</evidence>
<evidence type="ECO:0000256" key="10">
    <source>
        <dbReference type="ARBA" id="ARBA00064003"/>
    </source>
</evidence>
<feature type="modified residue" description="4-aspartylphosphate" evidence="13">
    <location>
        <position position="635"/>
    </location>
</feature>
<dbReference type="Pfam" id="PF13426">
    <property type="entry name" value="PAS_9"/>
    <property type="match status" value="1"/>
</dbReference>
<dbReference type="PROSITE" id="PS50112">
    <property type="entry name" value="PAS"/>
    <property type="match status" value="1"/>
</dbReference>
<evidence type="ECO:0000256" key="3">
    <source>
        <dbReference type="ARBA" id="ARBA00012438"/>
    </source>
</evidence>
<evidence type="ECO:0000256" key="13">
    <source>
        <dbReference type="PROSITE-ProRule" id="PRU00169"/>
    </source>
</evidence>
<proteinExistence type="inferred from homology"/>
<reference evidence="17 18" key="1">
    <citation type="submission" date="2014-02" db="EMBL/GenBank/DDBJ databases">
        <title>Genome sequence of Paenibacillus darwinianus reveals adaptive mechanisms for survival in Antarctic soils.</title>
        <authorList>
            <person name="Dsouza M."/>
            <person name="Taylor M.W."/>
            <person name="Turner S.J."/>
            <person name="Aislabie J."/>
        </authorList>
    </citation>
    <scope>NUCLEOTIDE SEQUENCE [LARGE SCALE GENOMIC DNA]</scope>
    <source>
        <strain evidence="17 18">CE1</strain>
    </source>
</reference>
<feature type="domain" description="PAS" evidence="16">
    <location>
        <begin position="166"/>
        <end position="211"/>
    </location>
</feature>
<dbReference type="SUPFAM" id="SSF55785">
    <property type="entry name" value="PYP-like sensor domain (PAS domain)"/>
    <property type="match status" value="1"/>
</dbReference>
<name>A0A9W5RYX3_9BACL</name>
<evidence type="ECO:0000256" key="2">
    <source>
        <dbReference type="ARBA" id="ARBA00006402"/>
    </source>
</evidence>
<dbReference type="InterPro" id="IPR003661">
    <property type="entry name" value="HisK_dim/P_dom"/>
</dbReference>
<dbReference type="RefSeq" id="WP_051587919.1">
    <property type="nucleotide sequence ID" value="NZ_KK082170.1"/>
</dbReference>
<keyword evidence="8" id="KW-0067">ATP-binding</keyword>
<evidence type="ECO:0000256" key="1">
    <source>
        <dbReference type="ARBA" id="ARBA00000085"/>
    </source>
</evidence>
<dbReference type="InterPro" id="IPR000014">
    <property type="entry name" value="PAS"/>
</dbReference>
<dbReference type="CDD" id="cd00082">
    <property type="entry name" value="HisKA"/>
    <property type="match status" value="1"/>
</dbReference>
<dbReference type="NCBIfam" id="TIGR00229">
    <property type="entry name" value="sensory_box"/>
    <property type="match status" value="1"/>
</dbReference>
<dbReference type="Gene3D" id="3.40.50.2300">
    <property type="match status" value="2"/>
</dbReference>
<dbReference type="Proteomes" id="UP000053750">
    <property type="component" value="Unassembled WGS sequence"/>
</dbReference>
<comment type="similarity">
    <text evidence="2">In the N-terminal section; belongs to the phytochrome family.</text>
</comment>
<dbReference type="SUPFAM" id="SSF52172">
    <property type="entry name" value="CheY-like"/>
    <property type="match status" value="2"/>
</dbReference>
<dbReference type="GO" id="GO:0005524">
    <property type="term" value="F:ATP binding"/>
    <property type="evidence" value="ECO:0007669"/>
    <property type="project" value="UniProtKB-KW"/>
</dbReference>
<dbReference type="PANTHER" id="PTHR45339">
    <property type="entry name" value="HYBRID SIGNAL TRANSDUCTION HISTIDINE KINASE J"/>
    <property type="match status" value="1"/>
</dbReference>
<evidence type="ECO:0000256" key="4">
    <source>
        <dbReference type="ARBA" id="ARBA00022553"/>
    </source>
</evidence>
<keyword evidence="6" id="KW-0547">Nucleotide-binding</keyword>
<dbReference type="SMART" id="SM00448">
    <property type="entry name" value="REC"/>
    <property type="match status" value="2"/>
</dbReference>
<dbReference type="SUPFAM" id="SSF47384">
    <property type="entry name" value="Homodimeric domain of signal transducing histidine kinase"/>
    <property type="match status" value="1"/>
</dbReference>
<evidence type="ECO:0000256" key="7">
    <source>
        <dbReference type="ARBA" id="ARBA00022777"/>
    </source>
</evidence>
<dbReference type="Pfam" id="PF00072">
    <property type="entry name" value="Response_reg"/>
    <property type="match status" value="2"/>
</dbReference>
<dbReference type="CDD" id="cd16922">
    <property type="entry name" value="HATPase_EvgS-ArcB-TorS-like"/>
    <property type="match status" value="1"/>
</dbReference>
<dbReference type="InterPro" id="IPR036097">
    <property type="entry name" value="HisK_dim/P_sf"/>
</dbReference>
<organism evidence="17 18">
    <name type="scientific">Paenibacillus darwinianus</name>
    <dbReference type="NCBI Taxonomy" id="1380763"/>
    <lineage>
        <taxon>Bacteria</taxon>
        <taxon>Bacillati</taxon>
        <taxon>Bacillota</taxon>
        <taxon>Bacilli</taxon>
        <taxon>Bacillales</taxon>
        <taxon>Paenibacillaceae</taxon>
        <taxon>Paenibacillus</taxon>
    </lineage>
</organism>
<keyword evidence="4 13" id="KW-0597">Phosphoprotein</keyword>
<dbReference type="Gene3D" id="3.30.565.10">
    <property type="entry name" value="Histidine kinase-like ATPase, C-terminal domain"/>
    <property type="match status" value="1"/>
</dbReference>
<evidence type="ECO:0000256" key="5">
    <source>
        <dbReference type="ARBA" id="ARBA00022679"/>
    </source>
</evidence>
<dbReference type="SMART" id="SM00091">
    <property type="entry name" value="PAS"/>
    <property type="match status" value="1"/>
</dbReference>
<dbReference type="InterPro" id="IPR003594">
    <property type="entry name" value="HATPase_dom"/>
</dbReference>
<dbReference type="InterPro" id="IPR004358">
    <property type="entry name" value="Sig_transdc_His_kin-like_C"/>
</dbReference>
<dbReference type="InterPro" id="IPR035965">
    <property type="entry name" value="PAS-like_dom_sf"/>
</dbReference>
<feature type="domain" description="Response regulatory" evidence="15">
    <location>
        <begin position="586"/>
        <end position="703"/>
    </location>
</feature>
<dbReference type="PROSITE" id="PS50110">
    <property type="entry name" value="RESPONSE_REGULATORY"/>
    <property type="match status" value="2"/>
</dbReference>
<dbReference type="InterPro" id="IPR011006">
    <property type="entry name" value="CheY-like_superfamily"/>
</dbReference>
<dbReference type="PROSITE" id="PS50109">
    <property type="entry name" value="HIS_KIN"/>
    <property type="match status" value="1"/>
</dbReference>
<dbReference type="AlphaFoldDB" id="A0A9W5RYX3"/>
<dbReference type="SUPFAM" id="SSF55874">
    <property type="entry name" value="ATPase domain of HSP90 chaperone/DNA topoisomerase II/histidine kinase"/>
    <property type="match status" value="1"/>
</dbReference>
<comment type="subunit">
    <text evidence="10">At low DSF concentrations, interacts with RpfF.</text>
</comment>
<evidence type="ECO:0000256" key="9">
    <source>
        <dbReference type="ARBA" id="ARBA00023012"/>
    </source>
</evidence>
<dbReference type="InterPro" id="IPR001789">
    <property type="entry name" value="Sig_transdc_resp-reg_receiver"/>
</dbReference>
<evidence type="ECO:0000313" key="18">
    <source>
        <dbReference type="Proteomes" id="UP000053750"/>
    </source>
</evidence>
<dbReference type="Pfam" id="PF00512">
    <property type="entry name" value="HisKA"/>
    <property type="match status" value="1"/>
</dbReference>
<dbReference type="EMBL" id="JFHU01000199">
    <property type="protein sequence ID" value="EXX86157.1"/>
    <property type="molecule type" value="Genomic_DNA"/>
</dbReference>
<dbReference type="Gene3D" id="3.30.450.20">
    <property type="entry name" value="PAS domain"/>
    <property type="match status" value="1"/>
</dbReference>
<feature type="modified residue" description="4-aspartylphosphate" evidence="13">
    <location>
        <position position="58"/>
    </location>
</feature>
<gene>
    <name evidence="17" type="ORF">BG53_06915</name>
</gene>
<evidence type="ECO:0000256" key="8">
    <source>
        <dbReference type="ARBA" id="ARBA00022840"/>
    </source>
</evidence>
<evidence type="ECO:0000256" key="11">
    <source>
        <dbReference type="ARBA" id="ARBA00068150"/>
    </source>
</evidence>
<keyword evidence="9" id="KW-0902">Two-component regulatory system</keyword>
<dbReference type="GO" id="GO:0000155">
    <property type="term" value="F:phosphorelay sensor kinase activity"/>
    <property type="evidence" value="ECO:0007669"/>
    <property type="project" value="InterPro"/>
</dbReference>
<feature type="domain" description="Response regulatory" evidence="15">
    <location>
        <begin position="9"/>
        <end position="126"/>
    </location>
</feature>
<keyword evidence="5" id="KW-0808">Transferase</keyword>
<keyword evidence="7 17" id="KW-0418">Kinase</keyword>
<protein>
    <recommendedName>
        <fullName evidence="12">Circadian input-output histidine kinase CikA</fullName>
        <ecNumber evidence="3">2.7.13.3</ecNumber>
    </recommendedName>
    <alternativeName>
        <fullName evidence="11">Sensory/regulatory protein RpfC</fullName>
    </alternativeName>
</protein>
<accession>A0A9W5RYX3</accession>
<dbReference type="FunFam" id="1.10.287.130:FF:000002">
    <property type="entry name" value="Two-component osmosensing histidine kinase"/>
    <property type="match status" value="1"/>
</dbReference>
<feature type="domain" description="Histidine kinase" evidence="14">
    <location>
        <begin position="308"/>
        <end position="529"/>
    </location>
</feature>